<dbReference type="EMBL" id="CP092109">
    <property type="protein sequence ID" value="UWZ81130.1"/>
    <property type="molecule type" value="Genomic_DNA"/>
</dbReference>
<organism evidence="1 2">
    <name type="scientific">Geoalkalibacter halelectricus</name>
    <dbReference type="NCBI Taxonomy" id="2847045"/>
    <lineage>
        <taxon>Bacteria</taxon>
        <taxon>Pseudomonadati</taxon>
        <taxon>Thermodesulfobacteriota</taxon>
        <taxon>Desulfuromonadia</taxon>
        <taxon>Desulfuromonadales</taxon>
        <taxon>Geoalkalibacteraceae</taxon>
        <taxon>Geoalkalibacter</taxon>
    </lineage>
</organism>
<sequence>MNGLQIAEEIKRTRTDQQHFIRWWRRENDFVDYQLIERFLETASEDDEFEGFELLDVESMWETLENKVDGRVQRDKRKAGEMIVWQRPGKEDQTCPFSPESIMTIFDVETRGNVIEP</sequence>
<proteinExistence type="predicted"/>
<dbReference type="Proteomes" id="UP001060414">
    <property type="component" value="Chromosome"/>
</dbReference>
<reference evidence="1" key="1">
    <citation type="journal article" date="2022" name="Environ. Microbiol.">
        <title>Geoalkalibacter halelectricus SAP #1 sp. nov. possessing extracellular electron transfer and mineral#reducing capabilities from a haloalkaline environment.</title>
        <authorList>
            <person name="Yadav S."/>
            <person name="Singh R."/>
            <person name="Sundharam S.S."/>
            <person name="Chaudhary S."/>
            <person name="Krishnamurthi S."/>
            <person name="Patil S.A."/>
        </authorList>
    </citation>
    <scope>NUCLEOTIDE SEQUENCE</scope>
    <source>
        <strain evidence="1">SAP-1</strain>
    </source>
</reference>
<accession>A0ABY5ZT94</accession>
<evidence type="ECO:0000313" key="1">
    <source>
        <dbReference type="EMBL" id="UWZ81130.1"/>
    </source>
</evidence>
<protein>
    <submittedName>
        <fullName evidence="1">Uncharacterized protein</fullName>
    </submittedName>
</protein>
<gene>
    <name evidence="1" type="ORF">L9S41_06970</name>
</gene>
<dbReference type="RefSeq" id="WP_260749501.1">
    <property type="nucleotide sequence ID" value="NZ_CP092109.1"/>
</dbReference>
<keyword evidence="2" id="KW-1185">Reference proteome</keyword>
<evidence type="ECO:0000313" key="2">
    <source>
        <dbReference type="Proteomes" id="UP001060414"/>
    </source>
</evidence>
<name>A0ABY5ZT94_9BACT</name>